<evidence type="ECO:0000256" key="1">
    <source>
        <dbReference type="ARBA" id="ARBA00022468"/>
    </source>
</evidence>
<comment type="caution">
    <text evidence="6">The sequence shown here is derived from an EMBL/GenBank/DDBJ whole genome shotgun (WGS) entry which is preliminary data.</text>
</comment>
<dbReference type="Proteomes" id="UP000827986">
    <property type="component" value="Unassembled WGS sequence"/>
</dbReference>
<feature type="domain" description="F-BAR" evidence="5">
    <location>
        <begin position="220"/>
        <end position="460"/>
    </location>
</feature>
<dbReference type="InterPro" id="IPR051025">
    <property type="entry name" value="RhoGAP"/>
</dbReference>
<dbReference type="PROSITE" id="PS51741">
    <property type="entry name" value="F_BAR"/>
    <property type="match status" value="1"/>
</dbReference>
<protein>
    <recommendedName>
        <fullName evidence="5">F-BAR domain-containing protein</fullName>
    </recommendedName>
</protein>
<proteinExistence type="predicted"/>
<dbReference type="SMART" id="SM00055">
    <property type="entry name" value="FCH"/>
    <property type="match status" value="1"/>
</dbReference>
<dbReference type="Pfam" id="PF22699">
    <property type="entry name" value="GMIP-like_FCH"/>
    <property type="match status" value="1"/>
</dbReference>
<dbReference type="InterPro" id="IPR054713">
    <property type="entry name" value="GMIP/FCHO2-like_FCH"/>
</dbReference>
<evidence type="ECO:0000313" key="7">
    <source>
        <dbReference type="Proteomes" id="UP000827986"/>
    </source>
</evidence>
<evidence type="ECO:0000256" key="3">
    <source>
        <dbReference type="PROSITE-ProRule" id="PRU01077"/>
    </source>
</evidence>
<organism evidence="6 7">
    <name type="scientific">Mauremys mutica</name>
    <name type="common">yellowpond turtle</name>
    <dbReference type="NCBI Taxonomy" id="74926"/>
    <lineage>
        <taxon>Eukaryota</taxon>
        <taxon>Metazoa</taxon>
        <taxon>Chordata</taxon>
        <taxon>Craniata</taxon>
        <taxon>Vertebrata</taxon>
        <taxon>Euteleostomi</taxon>
        <taxon>Archelosauria</taxon>
        <taxon>Testudinata</taxon>
        <taxon>Testudines</taxon>
        <taxon>Cryptodira</taxon>
        <taxon>Durocryptodira</taxon>
        <taxon>Testudinoidea</taxon>
        <taxon>Geoemydidae</taxon>
        <taxon>Geoemydinae</taxon>
        <taxon>Mauremys</taxon>
    </lineage>
</organism>
<accession>A0A9D4AMB2</accession>
<dbReference type="InterPro" id="IPR057028">
    <property type="entry name" value="RHG29_45_N"/>
</dbReference>
<evidence type="ECO:0000256" key="4">
    <source>
        <dbReference type="SAM" id="Coils"/>
    </source>
</evidence>
<dbReference type="SUPFAM" id="SSF103657">
    <property type="entry name" value="BAR/IMD domain-like"/>
    <property type="match status" value="1"/>
</dbReference>
<evidence type="ECO:0000313" key="6">
    <source>
        <dbReference type="EMBL" id="KAH1166602.1"/>
    </source>
</evidence>
<evidence type="ECO:0000256" key="2">
    <source>
        <dbReference type="ARBA" id="ARBA00023054"/>
    </source>
</evidence>
<dbReference type="InterPro" id="IPR001060">
    <property type="entry name" value="FCH_dom"/>
</dbReference>
<dbReference type="InterPro" id="IPR031160">
    <property type="entry name" value="F_BAR_dom"/>
</dbReference>
<dbReference type="GO" id="GO:0005737">
    <property type="term" value="C:cytoplasm"/>
    <property type="evidence" value="ECO:0007669"/>
    <property type="project" value="TreeGrafter"/>
</dbReference>
<dbReference type="GO" id="GO:0051056">
    <property type="term" value="P:regulation of small GTPase mediated signal transduction"/>
    <property type="evidence" value="ECO:0007669"/>
    <property type="project" value="UniProtKB-ARBA"/>
</dbReference>
<keyword evidence="7" id="KW-1185">Reference proteome</keyword>
<dbReference type="PANTHER" id="PTHR15228">
    <property type="entry name" value="SPERMATHECAL PHYSIOLOGY VARIANT"/>
    <property type="match status" value="1"/>
</dbReference>
<name>A0A9D4AMB2_9SAUR</name>
<dbReference type="Gene3D" id="1.20.1270.60">
    <property type="entry name" value="Arfaptin homology (AH) domain/BAR domain"/>
    <property type="match status" value="1"/>
</dbReference>
<keyword evidence="1" id="KW-0343">GTPase activation</keyword>
<dbReference type="EMBL" id="JAHDVG010000487">
    <property type="protein sequence ID" value="KAH1166602.1"/>
    <property type="molecule type" value="Genomic_DNA"/>
</dbReference>
<evidence type="ECO:0000259" key="5">
    <source>
        <dbReference type="PROSITE" id="PS51741"/>
    </source>
</evidence>
<reference evidence="6" key="1">
    <citation type="submission" date="2021-09" db="EMBL/GenBank/DDBJ databases">
        <title>The genome of Mauremys mutica provides insights into the evolution of semi-aquatic lifestyle.</title>
        <authorList>
            <person name="Gong S."/>
            <person name="Gao Y."/>
        </authorList>
    </citation>
    <scope>NUCLEOTIDE SEQUENCE</scope>
    <source>
        <strain evidence="6">MM-2020</strain>
        <tissue evidence="6">Muscle</tissue>
    </source>
</reference>
<feature type="coiled-coil region" evidence="4">
    <location>
        <begin position="332"/>
        <end position="437"/>
    </location>
</feature>
<keyword evidence="2 3" id="KW-0175">Coiled coil</keyword>
<gene>
    <name evidence="6" type="ORF">KIL84_015774</name>
</gene>
<sequence length="460" mass="52082">MLRQNGGSNKRGLGLARLSTSNFFTISNSGNWGMGRSGKSNSLSSISSNSDCYDSPVVDPEYIMQLVNDVRKFADVLLYLKEAILSEENEGCLHHVVHERLGELLRVLKAVINKHHTLNSVDILSAAGTVIAKVKAVNFKEVNEENKRELFSEIFSSIDTLAFTFGNVVSDFLMGDVDNGSSLGLPVSRRSRSFENLSVESVGSLHEREDVQDTGHLRAEEVDSMLLRNDSGIESALSYAKAWSKYAKDVVIWIEKKLSLEVECAKNLAKMAETAKAIVGPQDYMPFQSIFINAFQNDIENSQLWQKTAAALQTNKFVQPLVGRKNELDKQRKDIKELWQREQKKMQELEATLRKAKLLYLQRQEEYEKAKSSTIRAEEEHLSTSSSLVKDVSKQLEKKRKLEEEALQKAEEACEHYKASMAEVEEKRNDLESFKSDTLTQLRELVFQCDLTLKAVRRPF</sequence>
<dbReference type="GO" id="GO:0005096">
    <property type="term" value="F:GTPase activator activity"/>
    <property type="evidence" value="ECO:0007669"/>
    <property type="project" value="UniProtKB-KW"/>
</dbReference>
<dbReference type="InterPro" id="IPR027267">
    <property type="entry name" value="AH/BAR_dom_sf"/>
</dbReference>
<dbReference type="AlphaFoldDB" id="A0A9D4AMB2"/>
<dbReference type="PANTHER" id="PTHR15228:SF7">
    <property type="entry name" value="RHO GTPASE-ACTIVATING PROTEIN 29"/>
    <property type="match status" value="1"/>
</dbReference>
<dbReference type="Pfam" id="PF24235">
    <property type="entry name" value="RHG29_45_N"/>
    <property type="match status" value="1"/>
</dbReference>